<organism evidence="2 3">
    <name type="scientific">Nocardiopsis composta</name>
    <dbReference type="NCBI Taxonomy" id="157465"/>
    <lineage>
        <taxon>Bacteria</taxon>
        <taxon>Bacillati</taxon>
        <taxon>Actinomycetota</taxon>
        <taxon>Actinomycetes</taxon>
        <taxon>Streptosporangiales</taxon>
        <taxon>Nocardiopsidaceae</taxon>
        <taxon>Nocardiopsis</taxon>
    </lineage>
</organism>
<comment type="caution">
    <text evidence="2">The sequence shown here is derived from an EMBL/GenBank/DDBJ whole genome shotgun (WGS) entry which is preliminary data.</text>
</comment>
<accession>A0A7W8QU58</accession>
<protein>
    <submittedName>
        <fullName evidence="2">ABC-2 type transport system permease protein</fullName>
    </submittedName>
</protein>
<reference evidence="2 3" key="1">
    <citation type="submission" date="2020-08" db="EMBL/GenBank/DDBJ databases">
        <title>Sequencing the genomes of 1000 actinobacteria strains.</title>
        <authorList>
            <person name="Klenk H.-P."/>
        </authorList>
    </citation>
    <scope>NUCLEOTIDE SEQUENCE [LARGE SCALE GENOMIC DNA]</scope>
    <source>
        <strain evidence="2 3">DSM 44551</strain>
    </source>
</reference>
<name>A0A7W8QU58_9ACTN</name>
<feature type="transmembrane region" description="Helical" evidence="1">
    <location>
        <begin position="104"/>
        <end position="128"/>
    </location>
</feature>
<feature type="transmembrane region" description="Helical" evidence="1">
    <location>
        <begin position="140"/>
        <end position="161"/>
    </location>
</feature>
<keyword evidence="3" id="KW-1185">Reference proteome</keyword>
<sequence length="261" mass="25829">MTALLGPAVAGTLRYEALMALRRRAVWYTLLPLSLLALVMVAGAPASAEGAHRAGDAALKVSLFCLPGVAAAFVDRLARGNGGGMGELLAAAPFRGAAHLVARLAAPLAVALLPLLLVMLAAGALGAVEDGGAAPLRAALLGFAVVVLPGAAAGAAFGALAGLLMPPVLARVAAVLAWCWATIATPRFSPVPTPTGTLLSPLGGYPGAAWLGQPEVLAHRFLDGPLSPPVGTGTALLNLAAVAGTTTLFVAAAGLLLAGRR</sequence>
<feature type="transmembrane region" description="Helical" evidence="1">
    <location>
        <begin position="25"/>
        <end position="45"/>
    </location>
</feature>
<feature type="transmembrane region" description="Helical" evidence="1">
    <location>
        <begin position="235"/>
        <end position="258"/>
    </location>
</feature>
<evidence type="ECO:0000313" key="2">
    <source>
        <dbReference type="EMBL" id="MBB5435696.1"/>
    </source>
</evidence>
<dbReference type="RefSeq" id="WP_184398688.1">
    <property type="nucleotide sequence ID" value="NZ_BAAAJD010000027.1"/>
</dbReference>
<gene>
    <name evidence="2" type="ORF">HDA36_005844</name>
</gene>
<evidence type="ECO:0000313" key="3">
    <source>
        <dbReference type="Proteomes" id="UP000572635"/>
    </source>
</evidence>
<keyword evidence="1" id="KW-1133">Transmembrane helix</keyword>
<evidence type="ECO:0000256" key="1">
    <source>
        <dbReference type="SAM" id="Phobius"/>
    </source>
</evidence>
<proteinExistence type="predicted"/>
<keyword evidence="1" id="KW-0472">Membrane</keyword>
<dbReference type="EMBL" id="JACHDB010000002">
    <property type="protein sequence ID" value="MBB5435696.1"/>
    <property type="molecule type" value="Genomic_DNA"/>
</dbReference>
<keyword evidence="1" id="KW-0812">Transmembrane</keyword>
<dbReference type="AlphaFoldDB" id="A0A7W8QU58"/>
<dbReference type="Proteomes" id="UP000572635">
    <property type="component" value="Unassembled WGS sequence"/>
</dbReference>